<evidence type="ECO:0000313" key="2">
    <source>
        <dbReference type="EMBL" id="KOX92603.1"/>
    </source>
</evidence>
<dbReference type="EMBL" id="LIUF01000004">
    <property type="protein sequence ID" value="KOX92603.1"/>
    <property type="molecule type" value="Genomic_DNA"/>
</dbReference>
<dbReference type="AlphaFoldDB" id="A0A0N1IUI7"/>
<dbReference type="EMBL" id="WOWB01000001">
    <property type="protein sequence ID" value="NLV04743.1"/>
    <property type="molecule type" value="Genomic_DNA"/>
</dbReference>
<accession>A0A0N1IUI7</accession>
<proteinExistence type="predicted"/>
<dbReference type="RefSeq" id="WP_053968814.1">
    <property type="nucleotide sequence ID" value="NZ_JAWJXX010000002.1"/>
</dbReference>
<name>A0A0N1IUI7_9EURY</name>
<keyword evidence="4" id="KW-1185">Reference proteome</keyword>
<dbReference type="Proteomes" id="UP000610611">
    <property type="component" value="Unassembled WGS sequence"/>
</dbReference>
<organism evidence="2 4">
    <name type="scientific">Haloarcula rubripromontorii</name>
    <dbReference type="NCBI Taxonomy" id="1705562"/>
    <lineage>
        <taxon>Archaea</taxon>
        <taxon>Methanobacteriati</taxon>
        <taxon>Methanobacteriota</taxon>
        <taxon>Stenosarchaea group</taxon>
        <taxon>Halobacteria</taxon>
        <taxon>Halobacteriales</taxon>
        <taxon>Haloarculaceae</taxon>
        <taxon>Haloarcula</taxon>
    </lineage>
</organism>
<dbReference type="InterPro" id="IPR040624">
    <property type="entry name" value="HalOD1"/>
</dbReference>
<evidence type="ECO:0000313" key="4">
    <source>
        <dbReference type="Proteomes" id="UP000037729"/>
    </source>
</evidence>
<evidence type="ECO:0000259" key="1">
    <source>
        <dbReference type="Pfam" id="PF18545"/>
    </source>
</evidence>
<gene>
    <name evidence="2" type="ORF">AMS69_14785</name>
    <name evidence="3" type="ORF">GOC83_01135</name>
</gene>
<dbReference type="Proteomes" id="UP000037729">
    <property type="component" value="Unassembled WGS sequence"/>
</dbReference>
<dbReference type="Pfam" id="PF18545">
    <property type="entry name" value="HalOD1"/>
    <property type="match status" value="1"/>
</dbReference>
<reference evidence="2 4" key="1">
    <citation type="submission" date="2015-08" db="EMBL/GenBank/DDBJ databases">
        <title>Genomes of Isolates from Cabo Rojo, PR.</title>
        <authorList>
            <person name="Sanchez-Nieves R.L."/>
            <person name="Montalvo-Rodriguez R."/>
        </authorList>
    </citation>
    <scope>NUCLEOTIDE SEQUENCE [LARGE SCALE GENOMIC DNA]</scope>
    <source>
        <strain evidence="2 4">SL3</strain>
    </source>
</reference>
<dbReference type="PATRIC" id="fig|1705562.3.peg.3574"/>
<comment type="caution">
    <text evidence="2">The sequence shown here is derived from an EMBL/GenBank/DDBJ whole genome shotgun (WGS) entry which is preliminary data.</text>
</comment>
<dbReference type="OrthoDB" id="205616at2157"/>
<feature type="domain" description="Halobacterial output" evidence="1">
    <location>
        <begin position="17"/>
        <end position="86"/>
    </location>
</feature>
<sequence>MSLEWNETETVFWANQYESPSEAIVTAIASKESVTETSLPPLYNQIDPDALDTLVTGQSNDDIQISFTYSGYTVRIRDSEIIEITPT</sequence>
<protein>
    <recommendedName>
        <fullName evidence="1">Halobacterial output domain-containing protein</fullName>
    </recommendedName>
</protein>
<reference evidence="3" key="2">
    <citation type="submission" date="2019-12" db="EMBL/GenBank/DDBJ databases">
        <title>The whole-genome sequencing of Haloarcula japonica strain pws8.</title>
        <authorList>
            <person name="Verma D.K."/>
            <person name="Gopal K."/>
            <person name="Prasad E.S."/>
        </authorList>
    </citation>
    <scope>NUCLEOTIDE SEQUENCE</scope>
    <source>
        <strain evidence="3">Pws8</strain>
    </source>
</reference>
<evidence type="ECO:0000313" key="3">
    <source>
        <dbReference type="EMBL" id="NLV04743.1"/>
    </source>
</evidence>